<dbReference type="EMBL" id="JANPWB010000001">
    <property type="protein sequence ID" value="KAJ1214532.1"/>
    <property type="molecule type" value="Genomic_DNA"/>
</dbReference>
<evidence type="ECO:0000313" key="1">
    <source>
        <dbReference type="EMBL" id="KAJ1214532.1"/>
    </source>
</evidence>
<name>A0AAV7WPG8_PLEWA</name>
<organism evidence="1 2">
    <name type="scientific">Pleurodeles waltl</name>
    <name type="common">Iberian ribbed newt</name>
    <dbReference type="NCBI Taxonomy" id="8319"/>
    <lineage>
        <taxon>Eukaryota</taxon>
        <taxon>Metazoa</taxon>
        <taxon>Chordata</taxon>
        <taxon>Craniata</taxon>
        <taxon>Vertebrata</taxon>
        <taxon>Euteleostomi</taxon>
        <taxon>Amphibia</taxon>
        <taxon>Batrachia</taxon>
        <taxon>Caudata</taxon>
        <taxon>Salamandroidea</taxon>
        <taxon>Salamandridae</taxon>
        <taxon>Pleurodelinae</taxon>
        <taxon>Pleurodeles</taxon>
    </lineage>
</organism>
<gene>
    <name evidence="1" type="ORF">NDU88_002150</name>
</gene>
<dbReference type="AlphaFoldDB" id="A0AAV7WPG8"/>
<evidence type="ECO:0000313" key="2">
    <source>
        <dbReference type="Proteomes" id="UP001066276"/>
    </source>
</evidence>
<dbReference type="Proteomes" id="UP001066276">
    <property type="component" value="Chromosome 1_1"/>
</dbReference>
<comment type="caution">
    <text evidence="1">The sequence shown here is derived from an EMBL/GenBank/DDBJ whole genome shotgun (WGS) entry which is preliminary data.</text>
</comment>
<accession>A0AAV7WPG8</accession>
<keyword evidence="2" id="KW-1185">Reference proteome</keyword>
<sequence length="75" mass="8411">MLDWRPHLPCCVQAALCNPAPREKRMRVGLLRLRSIEPTSAPDPHRTPMTPLKGDIDCRDALLRIQGPPMGEQSV</sequence>
<protein>
    <submittedName>
        <fullName evidence="1">Uncharacterized protein</fullName>
    </submittedName>
</protein>
<proteinExistence type="predicted"/>
<reference evidence="1" key="1">
    <citation type="journal article" date="2022" name="bioRxiv">
        <title>Sequencing and chromosome-scale assembly of the giantPleurodeles waltlgenome.</title>
        <authorList>
            <person name="Brown T."/>
            <person name="Elewa A."/>
            <person name="Iarovenko S."/>
            <person name="Subramanian E."/>
            <person name="Araus A.J."/>
            <person name="Petzold A."/>
            <person name="Susuki M."/>
            <person name="Suzuki K.-i.T."/>
            <person name="Hayashi T."/>
            <person name="Toyoda A."/>
            <person name="Oliveira C."/>
            <person name="Osipova E."/>
            <person name="Leigh N.D."/>
            <person name="Simon A."/>
            <person name="Yun M.H."/>
        </authorList>
    </citation>
    <scope>NUCLEOTIDE SEQUENCE</scope>
    <source>
        <strain evidence="1">20211129_DDA</strain>
        <tissue evidence="1">Liver</tissue>
    </source>
</reference>